<dbReference type="Gene3D" id="1.50.10.10">
    <property type="match status" value="1"/>
</dbReference>
<evidence type="ECO:0000313" key="2">
    <source>
        <dbReference type="EMBL" id="MCV9385401.1"/>
    </source>
</evidence>
<dbReference type="InterPro" id="IPR008928">
    <property type="entry name" value="6-hairpin_glycosidase_sf"/>
</dbReference>
<dbReference type="GO" id="GO:0016787">
    <property type="term" value="F:hydrolase activity"/>
    <property type="evidence" value="ECO:0007669"/>
    <property type="project" value="UniProtKB-KW"/>
</dbReference>
<reference evidence="2 3" key="1">
    <citation type="submission" date="2022-10" db="EMBL/GenBank/DDBJ databases">
        <title>Comparative genomics and taxonomic characterization of three novel marine species of genus Reichenbachiella exhibiting antioxidant and polysaccharide degradation activities.</title>
        <authorList>
            <person name="Muhammad N."/>
            <person name="Lee Y.-J."/>
            <person name="Ko J."/>
            <person name="Kim S.-G."/>
        </authorList>
    </citation>
    <scope>NUCLEOTIDE SEQUENCE [LARGE SCALE GENOMIC DNA]</scope>
    <source>
        <strain evidence="2 3">ABR2-5</strain>
    </source>
</reference>
<proteinExistence type="predicted"/>
<keyword evidence="3" id="KW-1185">Reference proteome</keyword>
<dbReference type="Pfam" id="PF07470">
    <property type="entry name" value="Glyco_hydro_88"/>
    <property type="match status" value="1"/>
</dbReference>
<organism evidence="2 3">
    <name type="scientific">Reichenbachiella ulvae</name>
    <dbReference type="NCBI Taxonomy" id="2980104"/>
    <lineage>
        <taxon>Bacteria</taxon>
        <taxon>Pseudomonadati</taxon>
        <taxon>Bacteroidota</taxon>
        <taxon>Cytophagia</taxon>
        <taxon>Cytophagales</taxon>
        <taxon>Reichenbachiellaceae</taxon>
        <taxon>Reichenbachiella</taxon>
    </lineage>
</organism>
<dbReference type="EMBL" id="JAOYOD010000001">
    <property type="protein sequence ID" value="MCV9385401.1"/>
    <property type="molecule type" value="Genomic_DNA"/>
</dbReference>
<keyword evidence="1 2" id="KW-0378">Hydrolase</keyword>
<dbReference type="PANTHER" id="PTHR33886:SF8">
    <property type="entry name" value="UNSATURATED RHAMNOGALACTURONAN HYDROLASE (EUROFUNG)"/>
    <property type="match status" value="1"/>
</dbReference>
<accession>A0ABT3CNY4</accession>
<name>A0ABT3CNY4_9BACT</name>
<protein>
    <submittedName>
        <fullName evidence="2">Glycoside hydrolase family 88 protein</fullName>
    </submittedName>
</protein>
<dbReference type="InterPro" id="IPR052043">
    <property type="entry name" value="PolySaccharide_Degr_Enz"/>
</dbReference>
<dbReference type="Proteomes" id="UP001300692">
    <property type="component" value="Unassembled WGS sequence"/>
</dbReference>
<evidence type="ECO:0000256" key="1">
    <source>
        <dbReference type="ARBA" id="ARBA00022801"/>
    </source>
</evidence>
<dbReference type="RefSeq" id="WP_264136191.1">
    <property type="nucleotide sequence ID" value="NZ_JAOYOD010000001.1"/>
</dbReference>
<evidence type="ECO:0000313" key="3">
    <source>
        <dbReference type="Proteomes" id="UP001300692"/>
    </source>
</evidence>
<dbReference type="PANTHER" id="PTHR33886">
    <property type="entry name" value="UNSATURATED RHAMNOGALACTURONAN HYDROLASE (EUROFUNG)"/>
    <property type="match status" value="1"/>
</dbReference>
<gene>
    <name evidence="2" type="ORF">N7U62_01940</name>
</gene>
<dbReference type="InterPro" id="IPR012341">
    <property type="entry name" value="6hp_glycosidase-like_sf"/>
</dbReference>
<dbReference type="InterPro" id="IPR010905">
    <property type="entry name" value="Glyco_hydro_88"/>
</dbReference>
<dbReference type="SUPFAM" id="SSF48208">
    <property type="entry name" value="Six-hairpin glycosidases"/>
    <property type="match status" value="1"/>
</dbReference>
<sequence length="396" mass="45091">MTNYLNQISGAIFIVFISICSADVNAQELKGEQLAEAILYRYQPHINTMTNKGWDHSNSIVLHAMEKLYAQNHKVEYLDYIQRFVDEFVKPDGTLVEMHTELDGIHPAVLCLFLYQETGEEKYKVAAKNMRDFPLGEEGSPSVFQQTPEGGFWHKNNDHYNQVMTVDGVYMANPFLVKYGMMFNDSIAINTATFQTLLVSSHTWNLESHLPYHGWDSSHEKSWANPITGTSSEVWSRCVGWYIMALVDMLAELPETHQDYADLLYLYQQLAVGVKDNQMSDGLWCQMVNRPEAKGNYPETSGSGMIIYGLQKGVDKGWLDPSYQQVADRAWGALQNYLVSYKDGYLQVTSFNPGMGIKDNQEEYLKVRPTVCPSDEKKQHPHGYCAVLMAASEMEY</sequence>
<comment type="caution">
    <text evidence="2">The sequence shown here is derived from an EMBL/GenBank/DDBJ whole genome shotgun (WGS) entry which is preliminary data.</text>
</comment>